<dbReference type="AlphaFoldDB" id="A0AAE1ZEM1"/>
<organism evidence="1 2">
    <name type="scientific">Schistosoma mekongi</name>
    <name type="common">Parasitic worm</name>
    <dbReference type="NCBI Taxonomy" id="38744"/>
    <lineage>
        <taxon>Eukaryota</taxon>
        <taxon>Metazoa</taxon>
        <taxon>Spiralia</taxon>
        <taxon>Lophotrochozoa</taxon>
        <taxon>Platyhelminthes</taxon>
        <taxon>Trematoda</taxon>
        <taxon>Digenea</taxon>
        <taxon>Strigeidida</taxon>
        <taxon>Schistosomatoidea</taxon>
        <taxon>Schistosomatidae</taxon>
        <taxon>Schistosoma</taxon>
    </lineage>
</organism>
<reference evidence="1" key="2">
    <citation type="journal article" date="2023" name="Infect Dis Poverty">
        <title>Chromosome-scale genome of the human blood fluke Schistosoma mekongi and its implications for public health.</title>
        <authorList>
            <person name="Zhou M."/>
            <person name="Xu L."/>
            <person name="Xu D."/>
            <person name="Chen W."/>
            <person name="Khan J."/>
            <person name="Hu Y."/>
            <person name="Huang H."/>
            <person name="Wei H."/>
            <person name="Zhang Y."/>
            <person name="Chusongsang P."/>
            <person name="Tanasarnprasert K."/>
            <person name="Hu X."/>
            <person name="Limpanont Y."/>
            <person name="Lv Z."/>
        </authorList>
    </citation>
    <scope>NUCLEOTIDE SEQUENCE</scope>
    <source>
        <strain evidence="1">LV_2022a</strain>
    </source>
</reference>
<dbReference type="EMBL" id="JALJAT010000003">
    <property type="protein sequence ID" value="KAK4472019.1"/>
    <property type="molecule type" value="Genomic_DNA"/>
</dbReference>
<protein>
    <submittedName>
        <fullName evidence="1">Uncharacterized protein</fullName>
    </submittedName>
</protein>
<name>A0AAE1ZEM1_SCHME</name>
<evidence type="ECO:0000313" key="2">
    <source>
        <dbReference type="Proteomes" id="UP001292079"/>
    </source>
</evidence>
<evidence type="ECO:0000313" key="1">
    <source>
        <dbReference type="EMBL" id="KAK4472019.1"/>
    </source>
</evidence>
<reference evidence="1" key="1">
    <citation type="submission" date="2022-04" db="EMBL/GenBank/DDBJ databases">
        <authorList>
            <person name="Xu L."/>
            <person name="Lv Z."/>
        </authorList>
    </citation>
    <scope>NUCLEOTIDE SEQUENCE</scope>
    <source>
        <strain evidence="1">LV_2022a</strain>
    </source>
</reference>
<proteinExistence type="predicted"/>
<sequence>MNYLLIYYYYYYYYYSTMASSLFKSRSEYKPTPKFYGYKSISIDEEKKLIERLSKPTISIIQSQLTNLSNHNQIHTLNSIKSKFNIENNNNVSHMLNDSQTLTIPTISSPTLSSTSSSHLIDSKSISDNENVKEPLQKLSEIWHKTEQINPFLPMCACIRGELLLKENNENWLKNTPCGCCYSSRCSSVRNQYKLHEPVEWKKLNKIVRRLHSTNTIGSIARQKENHALLTALSSLKQHSNKSIDYHIKKTNKIQNIFQLELTNNLFNNRGYFKPIEYIHQWEILQQVNHQIDHLSRPTTSSKLKCRGYCPLCNNLISTITPLGIFTNYSLNKNLLKHQTFHLINKKQQNNLIARIIQPTIASQADKCQCHKLYNKHNNTDNNHIQLSGEFIIQRLQQLHKQLPLISGLSKSSNINSIINRLYSSGKCYRSNCLYKSQ</sequence>
<comment type="caution">
    <text evidence="1">The sequence shown here is derived from an EMBL/GenBank/DDBJ whole genome shotgun (WGS) entry which is preliminary data.</text>
</comment>
<keyword evidence="2" id="KW-1185">Reference proteome</keyword>
<gene>
    <name evidence="1" type="ORF">MN116_005394</name>
</gene>
<dbReference type="Proteomes" id="UP001292079">
    <property type="component" value="Unassembled WGS sequence"/>
</dbReference>
<accession>A0AAE1ZEM1</accession>